<name>A0A7J8RGS3_GOSDV</name>
<dbReference type="EMBL" id="JABFAC010000005">
    <property type="protein sequence ID" value="MBA0612773.1"/>
    <property type="molecule type" value="Genomic_DNA"/>
</dbReference>
<keyword evidence="1" id="KW-0175">Coiled coil</keyword>
<protein>
    <submittedName>
        <fullName evidence="2">Uncharacterized protein</fullName>
    </submittedName>
</protein>
<reference evidence="2 3" key="1">
    <citation type="journal article" date="2019" name="Genome Biol. Evol.">
        <title>Insights into the evolution of the New World diploid cottons (Gossypium, subgenus Houzingenia) based on genome sequencing.</title>
        <authorList>
            <person name="Grover C.E."/>
            <person name="Arick M.A. 2nd"/>
            <person name="Thrash A."/>
            <person name="Conover J.L."/>
            <person name="Sanders W.S."/>
            <person name="Peterson D.G."/>
            <person name="Frelichowski J.E."/>
            <person name="Scheffler J.A."/>
            <person name="Scheffler B.E."/>
            <person name="Wendel J.F."/>
        </authorList>
    </citation>
    <scope>NUCLEOTIDE SEQUENCE [LARGE SCALE GENOMIC DNA]</scope>
    <source>
        <strain evidence="2">27</strain>
        <tissue evidence="2">Leaf</tissue>
    </source>
</reference>
<organism evidence="2 3">
    <name type="scientific">Gossypium davidsonii</name>
    <name type="common">Davidson's cotton</name>
    <name type="synonym">Gossypium klotzschianum subsp. davidsonii</name>
    <dbReference type="NCBI Taxonomy" id="34287"/>
    <lineage>
        <taxon>Eukaryota</taxon>
        <taxon>Viridiplantae</taxon>
        <taxon>Streptophyta</taxon>
        <taxon>Embryophyta</taxon>
        <taxon>Tracheophyta</taxon>
        <taxon>Spermatophyta</taxon>
        <taxon>Magnoliopsida</taxon>
        <taxon>eudicotyledons</taxon>
        <taxon>Gunneridae</taxon>
        <taxon>Pentapetalae</taxon>
        <taxon>rosids</taxon>
        <taxon>malvids</taxon>
        <taxon>Malvales</taxon>
        <taxon>Malvaceae</taxon>
        <taxon>Malvoideae</taxon>
        <taxon>Gossypium</taxon>
    </lineage>
</organism>
<dbReference type="Proteomes" id="UP000593561">
    <property type="component" value="Unassembled WGS sequence"/>
</dbReference>
<dbReference type="PANTHER" id="PTHR48200:SF1">
    <property type="entry name" value="AMINOTRANSFERASE-LIKE PLANT MOBILE DOMAIN-CONTAINING PROTEIN"/>
    <property type="match status" value="1"/>
</dbReference>
<keyword evidence="3" id="KW-1185">Reference proteome</keyword>
<evidence type="ECO:0000313" key="2">
    <source>
        <dbReference type="EMBL" id="MBA0612773.1"/>
    </source>
</evidence>
<comment type="caution">
    <text evidence="2">The sequence shown here is derived from an EMBL/GenBank/DDBJ whole genome shotgun (WGS) entry which is preliminary data.</text>
</comment>
<feature type="non-terminal residue" evidence="2">
    <location>
        <position position="183"/>
    </location>
</feature>
<accession>A0A7J8RGS3</accession>
<gene>
    <name evidence="2" type="ORF">Godav_013338</name>
</gene>
<dbReference type="PANTHER" id="PTHR48200">
    <property type="entry name" value="PROTEIN, PUTATIVE-RELATED"/>
    <property type="match status" value="1"/>
</dbReference>
<sequence length="183" mass="21387">MAIFQNLQEEEIEWRASWSRQFVPITQGLAECEFSYRGDGYKKRVREISYGVKGFEKKETSQTSGKENFKRSRNSVVKLKASLNKIEEMKSKIEELEAALRNCEVRIEHLEAKECRQNEQLHYFQNQVRNRDHVMGEDVVQIREVADHLQTLAVQANRLSVKCELESDRGQELASLLKKIKVL</sequence>
<proteinExistence type="predicted"/>
<evidence type="ECO:0000313" key="3">
    <source>
        <dbReference type="Proteomes" id="UP000593561"/>
    </source>
</evidence>
<feature type="coiled-coil region" evidence="1">
    <location>
        <begin position="76"/>
        <end position="113"/>
    </location>
</feature>
<dbReference type="AlphaFoldDB" id="A0A7J8RGS3"/>
<evidence type="ECO:0000256" key="1">
    <source>
        <dbReference type="SAM" id="Coils"/>
    </source>
</evidence>